<evidence type="ECO:0000313" key="4">
    <source>
        <dbReference type="EMBL" id="VUX66247.1"/>
    </source>
</evidence>
<dbReference type="Proteomes" id="UP000477156">
    <property type="component" value="Unassembled WGS sequence"/>
</dbReference>
<evidence type="ECO:0000313" key="3">
    <source>
        <dbReference type="EMBL" id="MZS87674.1"/>
    </source>
</evidence>
<gene>
    <name evidence="4" type="ORF">BWLFYP14_02619</name>
    <name evidence="1" type="ORF">ERS852478_00121</name>
    <name evidence="3" type="ORF">GT712_00855</name>
    <name evidence="2" type="ORF">GT728_15990</name>
</gene>
<dbReference type="RefSeq" id="WP_022379980.1">
    <property type="nucleotide sequence ID" value="NZ_AP031426.1"/>
</dbReference>
<evidence type="ECO:0000313" key="6">
    <source>
        <dbReference type="Proteomes" id="UP000366766"/>
    </source>
</evidence>
<dbReference type="EMBL" id="WWVQ01000047">
    <property type="protein sequence ID" value="MZL34654.1"/>
    <property type="molecule type" value="Genomic_DNA"/>
</dbReference>
<keyword evidence="6" id="KW-1185">Reference proteome</keyword>
<sequence>MNEKFRTIGLDTEDKITEFIDYIDDLEDTEEIKSDVYGFFEEESSYNENHIPAYVVMTKYKGKYIVWVEDQCCDFAISYPPYNLCDIFSTYDEANEYYKSLAHSGIKPLSEQVEECKSQLIDEVDLRVSTMVPNVLNIKVWYKNCLIIEHLTQFDVQYINNGAAG</sequence>
<dbReference type="EMBL" id="WWVF01000001">
    <property type="protein sequence ID" value="MZS87674.1"/>
    <property type="molecule type" value="Genomic_DNA"/>
</dbReference>
<reference evidence="4 6" key="3">
    <citation type="submission" date="2019-07" db="EMBL/GenBank/DDBJ databases">
        <authorList>
            <person name="Chang H.-W."/>
            <person name="Raman A."/>
            <person name="Venkatesh S."/>
            <person name="Gehrig J."/>
        </authorList>
    </citation>
    <scope>NUCLEOTIDE SEQUENCE [LARGE SCALE GENOMIC DNA]</scope>
    <source>
        <strain evidence="4">Blautia_wexlerae_LFYP_14</strain>
    </source>
</reference>
<dbReference type="Proteomes" id="UP000366766">
    <property type="component" value="Unassembled WGS sequence"/>
</dbReference>
<organism evidence="1 5">
    <name type="scientific">Blautia wexlerae</name>
    <dbReference type="NCBI Taxonomy" id="418240"/>
    <lineage>
        <taxon>Bacteria</taxon>
        <taxon>Bacillati</taxon>
        <taxon>Bacillota</taxon>
        <taxon>Clostridia</taxon>
        <taxon>Lachnospirales</taxon>
        <taxon>Lachnospiraceae</taxon>
        <taxon>Blautia</taxon>
    </lineage>
</organism>
<accession>A0A173X178</accession>
<dbReference type="AlphaFoldDB" id="A0A173X178"/>
<dbReference type="Proteomes" id="UP000477285">
    <property type="component" value="Unassembled WGS sequence"/>
</dbReference>
<protein>
    <submittedName>
        <fullName evidence="1">Uncharacterized protein</fullName>
    </submittedName>
</protein>
<evidence type="ECO:0000313" key="2">
    <source>
        <dbReference type="EMBL" id="MZL34654.1"/>
    </source>
</evidence>
<dbReference type="EMBL" id="CABHOF010000051">
    <property type="protein sequence ID" value="VUX66247.1"/>
    <property type="molecule type" value="Genomic_DNA"/>
</dbReference>
<reference evidence="1 5" key="1">
    <citation type="submission" date="2015-09" db="EMBL/GenBank/DDBJ databases">
        <authorList>
            <consortium name="Pathogen Informatics"/>
        </authorList>
    </citation>
    <scope>NUCLEOTIDE SEQUENCE [LARGE SCALE GENOMIC DNA]</scope>
    <source>
        <strain evidence="1 5">2789STDY5834863</strain>
    </source>
</reference>
<evidence type="ECO:0000313" key="1">
    <source>
        <dbReference type="EMBL" id="CUN44315.1"/>
    </source>
</evidence>
<evidence type="ECO:0000313" key="7">
    <source>
        <dbReference type="Proteomes" id="UP000477156"/>
    </source>
</evidence>
<dbReference type="eggNOG" id="ENOG5033RFH">
    <property type="taxonomic scope" value="Bacteria"/>
</dbReference>
<evidence type="ECO:0000313" key="8">
    <source>
        <dbReference type="Proteomes" id="UP000477285"/>
    </source>
</evidence>
<dbReference type="Proteomes" id="UP000095431">
    <property type="component" value="Unassembled WGS sequence"/>
</dbReference>
<reference evidence="7 8" key="2">
    <citation type="journal article" date="2019" name="Nat. Med.">
        <title>A library of human gut bacterial isolates paired with longitudinal multiomics data enables mechanistic microbiome research.</title>
        <authorList>
            <person name="Poyet M."/>
            <person name="Groussin M."/>
            <person name="Gibbons S.M."/>
            <person name="Avila-Pacheco J."/>
            <person name="Jiang X."/>
            <person name="Kearney S.M."/>
            <person name="Perrotta A.R."/>
            <person name="Berdy B."/>
            <person name="Zhao S."/>
            <person name="Lieberman T.D."/>
            <person name="Swanson P.K."/>
            <person name="Smith M."/>
            <person name="Roesemann S."/>
            <person name="Alexander J.E."/>
            <person name="Rich S.A."/>
            <person name="Livny J."/>
            <person name="Vlamakis H."/>
            <person name="Clish C."/>
            <person name="Bullock K."/>
            <person name="Deik A."/>
            <person name="Scott J."/>
            <person name="Pierce K.A."/>
            <person name="Xavier R.J."/>
            <person name="Alm E.J."/>
        </authorList>
    </citation>
    <scope>NUCLEOTIDE SEQUENCE [LARGE SCALE GENOMIC DNA]</scope>
    <source>
        <strain evidence="2 8">BIOML-A1</strain>
        <strain evidence="3 7">BIOML-A12</strain>
    </source>
</reference>
<evidence type="ECO:0000313" key="5">
    <source>
        <dbReference type="Proteomes" id="UP000095431"/>
    </source>
</evidence>
<dbReference type="EMBL" id="CYZN01000001">
    <property type="protein sequence ID" value="CUN44315.1"/>
    <property type="molecule type" value="Genomic_DNA"/>
</dbReference>
<proteinExistence type="predicted"/>
<name>A0A173X178_9FIRM</name>